<reference evidence="3 4" key="1">
    <citation type="journal article" date="2014" name="Environ. Microbiol.">
        <title>Comparative genomics of the marine bacterial genus Glaciecola reveals the high degree of genomic diversity and genomic characteristic for cold adaptation.</title>
        <authorList>
            <person name="Qin Q.L."/>
            <person name="Xie B.B."/>
            <person name="Yu Y."/>
            <person name="Shu Y.L."/>
            <person name="Rong J.C."/>
            <person name="Zhang Y.J."/>
            <person name="Zhao D.L."/>
            <person name="Chen X.L."/>
            <person name="Zhang X.Y."/>
            <person name="Chen B."/>
            <person name="Zhou B.C."/>
            <person name="Zhang Y.Z."/>
        </authorList>
    </citation>
    <scope>NUCLEOTIDE SEQUENCE [LARGE SCALE GENOMIC DNA]</scope>
    <source>
        <strain evidence="3 4">NO2</strain>
    </source>
</reference>
<protein>
    <recommendedName>
        <fullName evidence="5">Outer membrane efflux protein</fullName>
    </recommendedName>
</protein>
<name>A0ABQ0I513_9ALTE</name>
<evidence type="ECO:0000256" key="1">
    <source>
        <dbReference type="ARBA" id="ARBA00007613"/>
    </source>
</evidence>
<keyword evidence="2" id="KW-0732">Signal</keyword>
<gene>
    <name evidence="3" type="ORF">GAGA_1577</name>
</gene>
<dbReference type="PROSITE" id="PS51257">
    <property type="entry name" value="PROKAR_LIPOPROTEIN"/>
    <property type="match status" value="1"/>
</dbReference>
<dbReference type="InterPro" id="IPR010131">
    <property type="entry name" value="MdtP/NodT-like"/>
</dbReference>
<dbReference type="SUPFAM" id="SSF56954">
    <property type="entry name" value="Outer membrane efflux proteins (OEP)"/>
    <property type="match status" value="1"/>
</dbReference>
<sequence length="464" mass="51816">MYLRAALPLPKTCIFLPVYLALAGCATYSEQPLPKKSLPAKLTTLIEQANHYPNFTQSPISLQKGLSIDDIASLALLNSPILRVSYEQYRVVNADVYNSTLLPDPQISISTDSPLGNSFNAVNAWSAGIGYDLNSLITYKSVADVGERQNRQAKLELIWTAWQVSLQAKILSVDLYYTQKKLALTAEMITAYERRYEHSKAGMIKGDVTLETNATDLSVLLDAYSQSSLLQRELNQYLHQLQQLLGVDNTTRFPFRDFNDPVELSAEEVASYMLDIDKVRPDLLALQAGYDAQEAKVRAAILAQFPAFNLGISTSKDTGGLRTNGLNIGITLPLFNGNKGNILVAQASRKQLEKEYLNRLQQAYTDVSELVQLNEIITVQQTRFTEHLSTMQNLLASARKAYAQGDLAPLPFLTAESTWFNKSLELLDLMRSKWRTQLSLSLLLMRPNKVASEQIVKTGVIYQH</sequence>
<dbReference type="Proteomes" id="UP000008372">
    <property type="component" value="Unassembled WGS sequence"/>
</dbReference>
<dbReference type="Pfam" id="PF02321">
    <property type="entry name" value="OEP"/>
    <property type="match status" value="1"/>
</dbReference>
<keyword evidence="4" id="KW-1185">Reference proteome</keyword>
<feature type="signal peptide" evidence="2">
    <location>
        <begin position="1"/>
        <end position="20"/>
    </location>
</feature>
<comment type="similarity">
    <text evidence="1">Belongs to the outer membrane factor (OMF) (TC 1.B.17) family.</text>
</comment>
<dbReference type="PANTHER" id="PTHR30203:SF24">
    <property type="entry name" value="BLR4935 PROTEIN"/>
    <property type="match status" value="1"/>
</dbReference>
<evidence type="ECO:0000256" key="2">
    <source>
        <dbReference type="SAM" id="SignalP"/>
    </source>
</evidence>
<proteinExistence type="inferred from homology"/>
<dbReference type="PANTHER" id="PTHR30203">
    <property type="entry name" value="OUTER MEMBRANE CATION EFFLUX PROTEIN"/>
    <property type="match status" value="1"/>
</dbReference>
<dbReference type="EMBL" id="BAEK01000027">
    <property type="protein sequence ID" value="GAC04433.1"/>
    <property type="molecule type" value="Genomic_DNA"/>
</dbReference>
<organism evidence="3 4">
    <name type="scientific">Paraglaciecola agarilytica NO2</name>
    <dbReference type="NCBI Taxonomy" id="1125747"/>
    <lineage>
        <taxon>Bacteria</taxon>
        <taxon>Pseudomonadati</taxon>
        <taxon>Pseudomonadota</taxon>
        <taxon>Gammaproteobacteria</taxon>
        <taxon>Alteromonadales</taxon>
        <taxon>Alteromonadaceae</taxon>
        <taxon>Paraglaciecola</taxon>
    </lineage>
</organism>
<evidence type="ECO:0000313" key="3">
    <source>
        <dbReference type="EMBL" id="GAC04433.1"/>
    </source>
</evidence>
<dbReference type="InterPro" id="IPR003423">
    <property type="entry name" value="OMP_efflux"/>
</dbReference>
<accession>A0ABQ0I513</accession>
<evidence type="ECO:0000313" key="4">
    <source>
        <dbReference type="Proteomes" id="UP000008372"/>
    </source>
</evidence>
<comment type="caution">
    <text evidence="3">The sequence shown here is derived from an EMBL/GenBank/DDBJ whole genome shotgun (WGS) entry which is preliminary data.</text>
</comment>
<evidence type="ECO:0008006" key="5">
    <source>
        <dbReference type="Google" id="ProtNLM"/>
    </source>
</evidence>
<feature type="chain" id="PRO_5045549849" description="Outer membrane efflux protein" evidence="2">
    <location>
        <begin position="21"/>
        <end position="464"/>
    </location>
</feature>
<dbReference type="Gene3D" id="1.20.1600.10">
    <property type="entry name" value="Outer membrane efflux proteins (OEP)"/>
    <property type="match status" value="1"/>
</dbReference>
<dbReference type="RefSeq" id="WP_008303158.1">
    <property type="nucleotide sequence ID" value="NZ_BAEK01000027.1"/>
</dbReference>